<dbReference type="Proteomes" id="UP000306229">
    <property type="component" value="Chromosome"/>
</dbReference>
<name>A0A5B7TY40_9FLAO</name>
<evidence type="ECO:0000313" key="1">
    <source>
        <dbReference type="EMBL" id="QCX40191.1"/>
    </source>
</evidence>
<evidence type="ECO:0000313" key="2">
    <source>
        <dbReference type="Proteomes" id="UP000306229"/>
    </source>
</evidence>
<dbReference type="OrthoDB" id="1121837at2"/>
<dbReference type="AlphaFoldDB" id="A0A5B7TY40"/>
<dbReference type="InterPro" id="IPR025563">
    <property type="entry name" value="DUF4286"/>
</dbReference>
<protein>
    <submittedName>
        <fullName evidence="1">DUF4286 family protein</fullName>
    </submittedName>
</protein>
<gene>
    <name evidence="1" type="ORF">FF125_17695</name>
</gene>
<organism evidence="1 2">
    <name type="scientific">Aureibaculum algae</name>
    <dbReference type="NCBI Taxonomy" id="2584122"/>
    <lineage>
        <taxon>Bacteria</taxon>
        <taxon>Pseudomonadati</taxon>
        <taxon>Bacteroidota</taxon>
        <taxon>Flavobacteriia</taxon>
        <taxon>Flavobacteriales</taxon>
        <taxon>Flavobacteriaceae</taxon>
        <taxon>Aureibaculum</taxon>
    </lineage>
</organism>
<sequence length="108" mass="12889">MYIYNVTINIDSSIEQEWLKWMQNEHIPQMLETGKFFEAKMCQVMVQEETGVTYSIQYTAEDKEAVERYYKEDADQLRQETTKLFGSKFVAFRTELKVVNHVKNFIKS</sequence>
<dbReference type="EMBL" id="CP040749">
    <property type="protein sequence ID" value="QCX40191.1"/>
    <property type="molecule type" value="Genomic_DNA"/>
</dbReference>
<dbReference type="KEGG" id="fbe:FF125_17695"/>
<dbReference type="Pfam" id="PF14114">
    <property type="entry name" value="DUF4286"/>
    <property type="match status" value="1"/>
</dbReference>
<dbReference type="RefSeq" id="WP_138951025.1">
    <property type="nucleotide sequence ID" value="NZ_CP040749.1"/>
</dbReference>
<keyword evidence="2" id="KW-1185">Reference proteome</keyword>
<accession>A0A5B7TY40</accession>
<proteinExistence type="predicted"/>
<reference evidence="1 2" key="1">
    <citation type="submission" date="2019-05" db="EMBL/GenBank/DDBJ databases">
        <title>Algicella ahnfeltiae gen. nov., sp. nov., a novel marine bacterium of the family Flavobacteriaceae isolated from a red alga.</title>
        <authorList>
            <person name="Nedashkovskaya O.I."/>
            <person name="Kukhlevskiy A.D."/>
            <person name="Kim S.-G."/>
            <person name="Zhukova N.V."/>
            <person name="Mikhailov V.V."/>
        </authorList>
    </citation>
    <scope>NUCLEOTIDE SEQUENCE [LARGE SCALE GENOMIC DNA]</scope>
    <source>
        <strain evidence="1 2">10Alg115</strain>
    </source>
</reference>